<evidence type="ECO:0000256" key="1">
    <source>
        <dbReference type="SAM" id="SignalP"/>
    </source>
</evidence>
<organism evidence="2">
    <name type="scientific">Solanum lycopersicum</name>
    <name type="common">Tomato</name>
    <name type="synonym">Lycopersicon esculentum</name>
    <dbReference type="NCBI Taxonomy" id="4081"/>
    <lineage>
        <taxon>Eukaryota</taxon>
        <taxon>Viridiplantae</taxon>
        <taxon>Streptophyta</taxon>
        <taxon>Embryophyta</taxon>
        <taxon>Tracheophyta</taxon>
        <taxon>Spermatophyta</taxon>
        <taxon>Magnoliopsida</taxon>
        <taxon>eudicotyledons</taxon>
        <taxon>Gunneridae</taxon>
        <taxon>Pentapetalae</taxon>
        <taxon>asterids</taxon>
        <taxon>lamiids</taxon>
        <taxon>Solanales</taxon>
        <taxon>Solanaceae</taxon>
        <taxon>Solanoideae</taxon>
        <taxon>Solaneae</taxon>
        <taxon>Solanum</taxon>
        <taxon>Solanum subgen. Lycopersicon</taxon>
    </lineage>
</organism>
<keyword evidence="1" id="KW-0732">Signal</keyword>
<accession>K4CR02</accession>
<dbReference type="Proteomes" id="UP000004994">
    <property type="component" value="Chromosome 9"/>
</dbReference>
<reference evidence="2" key="1">
    <citation type="journal article" date="2012" name="Nature">
        <title>The tomato genome sequence provides insights into fleshy fruit evolution.</title>
        <authorList>
            <consortium name="Tomato Genome Consortium"/>
        </authorList>
    </citation>
    <scope>NUCLEOTIDE SEQUENCE [LARGE SCALE GENOMIC DNA]</scope>
    <source>
        <strain evidence="2">cv. Heinz 1706</strain>
    </source>
</reference>
<evidence type="ECO:0000313" key="2">
    <source>
        <dbReference type="EnsemblPlants" id="Solyc09g009730.1.1"/>
    </source>
</evidence>
<dbReference type="EnsemblPlants" id="Solyc09g009730.1.1">
    <property type="protein sequence ID" value="Solyc09g009730.1.1"/>
    <property type="gene ID" value="Solyc09g009730.1"/>
</dbReference>
<dbReference type="PaxDb" id="4081-Solyc09g009730.1.1"/>
<name>K4CR02_SOLLC</name>
<dbReference type="AlphaFoldDB" id="K4CR02"/>
<feature type="chain" id="PRO_5003876979" evidence="1">
    <location>
        <begin position="28"/>
        <end position="73"/>
    </location>
</feature>
<dbReference type="InParanoid" id="K4CR02"/>
<evidence type="ECO:0000313" key="3">
    <source>
        <dbReference type="Proteomes" id="UP000004994"/>
    </source>
</evidence>
<reference evidence="2" key="2">
    <citation type="submission" date="2013-04" db="UniProtKB">
        <authorList>
            <consortium name="EnsemblPlants"/>
        </authorList>
    </citation>
    <scope>IDENTIFICATION</scope>
    <source>
        <strain evidence="2">cv. Heinz 1706</strain>
    </source>
</reference>
<dbReference type="Gramene" id="Solyc09g009730.1.1">
    <property type="protein sequence ID" value="Solyc09g009730.1.1"/>
    <property type="gene ID" value="Solyc09g009730.1"/>
</dbReference>
<feature type="signal peptide" evidence="1">
    <location>
        <begin position="1"/>
        <end position="27"/>
    </location>
</feature>
<proteinExistence type="predicted"/>
<protein>
    <submittedName>
        <fullName evidence="2">Uncharacterized protein</fullName>
    </submittedName>
</protein>
<keyword evidence="3" id="KW-1185">Reference proteome</keyword>
<dbReference type="HOGENOM" id="CLU_2709609_0_0_1"/>
<sequence>MKFSTFFAAFLLIIMVANNSLIKVTTAHHCDSASDCQVVCHDQKPLCILHVCACIGKLDEDYTRLEKRKLNMY</sequence>